<dbReference type="EMBL" id="JTAK01000002">
    <property type="protein sequence ID" value="KHO65250.1"/>
    <property type="molecule type" value="Genomic_DNA"/>
</dbReference>
<evidence type="ECO:0000313" key="1">
    <source>
        <dbReference type="EMBL" id="KHO65250.1"/>
    </source>
</evidence>
<accession>A0A0B3BRM0</accession>
<dbReference type="RefSeq" id="WP_027588771.1">
    <property type="nucleotide sequence ID" value="NZ_FMUP01000001.1"/>
</dbReference>
<protein>
    <submittedName>
        <fullName evidence="1">Lipoprotein</fullName>
    </submittedName>
</protein>
<evidence type="ECO:0000313" key="4">
    <source>
        <dbReference type="Proteomes" id="UP000186079"/>
    </source>
</evidence>
<dbReference type="Proteomes" id="UP000030980">
    <property type="component" value="Unassembled WGS sequence"/>
</dbReference>
<keyword evidence="1" id="KW-0449">Lipoprotein</keyword>
<evidence type="ECO:0000313" key="2">
    <source>
        <dbReference type="EMBL" id="SIP89306.1"/>
    </source>
</evidence>
<dbReference type="EMBL" id="FTMC01000001">
    <property type="protein sequence ID" value="SIP89306.1"/>
    <property type="molecule type" value="Genomic_DNA"/>
</dbReference>
<evidence type="ECO:0000313" key="3">
    <source>
        <dbReference type="Proteomes" id="UP000030980"/>
    </source>
</evidence>
<dbReference type="STRING" id="706570.PT85_03910"/>
<accession>A0A0B2DDC7</accession>
<reference evidence="1 3" key="1">
    <citation type="submission" date="2014-11" db="EMBL/GenBank/DDBJ databases">
        <title>Genome sequence of Pseudomonas tuomuerensis JCM 14085.</title>
        <authorList>
            <person name="Shin S.-K."/>
            <person name="Yi H."/>
        </authorList>
    </citation>
    <scope>NUCLEOTIDE SEQUENCE [LARGE SCALE GENOMIC DNA]</scope>
    <source>
        <strain evidence="1 3">JCM 14085</strain>
    </source>
</reference>
<organism evidence="1 3">
    <name type="scientific">Pseudomonas flexibilis</name>
    <dbReference type="NCBI Taxonomy" id="706570"/>
    <lineage>
        <taxon>Bacteria</taxon>
        <taxon>Pseudomonadati</taxon>
        <taxon>Pseudomonadota</taxon>
        <taxon>Gammaproteobacteria</taxon>
        <taxon>Pseudomonadales</taxon>
        <taxon>Pseudomonadaceae</taxon>
        <taxon>Pseudomonas</taxon>
    </lineage>
</organism>
<dbReference type="Proteomes" id="UP000186079">
    <property type="component" value="Unassembled WGS sequence"/>
</dbReference>
<proteinExistence type="predicted"/>
<reference evidence="2 4" key="2">
    <citation type="submission" date="2017-01" db="EMBL/GenBank/DDBJ databases">
        <authorList>
            <person name="Mah S.A."/>
            <person name="Swanson W.J."/>
            <person name="Moy G.W."/>
            <person name="Vacquier V.D."/>
        </authorList>
    </citation>
    <scope>NUCLEOTIDE SEQUENCE [LARGE SCALE GENOMIC DNA]</scope>
    <source>
        <strain evidence="2 4">ATCC 29606</strain>
    </source>
</reference>
<gene>
    <name evidence="1" type="ORF">PT85_03910</name>
    <name evidence="2" type="ORF">SAMN05421672_101212</name>
</gene>
<name>A0A0B3BRM0_9PSED</name>
<dbReference type="PROSITE" id="PS51257">
    <property type="entry name" value="PROKAR_LIPOPROTEIN"/>
    <property type="match status" value="1"/>
</dbReference>
<sequence length="122" mass="13874">MKLPLILLAASLAVAGCSTRANLDKHLNSAYRAYDDGNCEKVMLELSLAERASRSRVYMQPEISMLRGQCLERQSLFVDATQTYLFIINRFPLSEYSYRAKARLETLRQLGHFDPEKTVGAR</sequence>
<dbReference type="PATRIC" id="fig|706570.3.peg.331"/>
<dbReference type="AlphaFoldDB" id="A0A0B3BRM0"/>
<keyword evidence="3" id="KW-1185">Reference proteome</keyword>
<dbReference type="OrthoDB" id="7011433at2"/>